<comment type="caution">
    <text evidence="2">The sequence shown here is derived from an EMBL/GenBank/DDBJ whole genome shotgun (WGS) entry which is preliminary data.</text>
</comment>
<gene>
    <name evidence="2" type="ORF">CRG98_024227</name>
</gene>
<feature type="compositionally biased region" description="Basic and acidic residues" evidence="1">
    <location>
        <begin position="53"/>
        <end position="73"/>
    </location>
</feature>
<feature type="compositionally biased region" description="Low complexity" evidence="1">
    <location>
        <begin position="21"/>
        <end position="41"/>
    </location>
</feature>
<dbReference type="Proteomes" id="UP000233551">
    <property type="component" value="Unassembled WGS sequence"/>
</dbReference>
<keyword evidence="3" id="KW-1185">Reference proteome</keyword>
<feature type="region of interest" description="Disordered" evidence="1">
    <location>
        <begin position="182"/>
        <end position="203"/>
    </location>
</feature>
<name>A0A2I0JIE2_PUNGR</name>
<dbReference type="AlphaFoldDB" id="A0A2I0JIE2"/>
<evidence type="ECO:0000256" key="1">
    <source>
        <dbReference type="SAM" id="MobiDB-lite"/>
    </source>
</evidence>
<evidence type="ECO:0000313" key="2">
    <source>
        <dbReference type="EMBL" id="PKI55376.1"/>
    </source>
</evidence>
<dbReference type="EMBL" id="PGOL01001705">
    <property type="protein sequence ID" value="PKI55376.1"/>
    <property type="molecule type" value="Genomic_DNA"/>
</dbReference>
<reference evidence="2 3" key="1">
    <citation type="submission" date="2017-11" db="EMBL/GenBank/DDBJ databases">
        <title>De-novo sequencing of pomegranate (Punica granatum L.) genome.</title>
        <authorList>
            <person name="Akparov Z."/>
            <person name="Amiraslanov A."/>
            <person name="Hajiyeva S."/>
            <person name="Abbasov M."/>
            <person name="Kaur K."/>
            <person name="Hamwieh A."/>
            <person name="Solovyev V."/>
            <person name="Salamov A."/>
            <person name="Braich B."/>
            <person name="Kosarev P."/>
            <person name="Mahmoud A."/>
            <person name="Hajiyev E."/>
            <person name="Babayeva S."/>
            <person name="Izzatullayeva V."/>
            <person name="Mammadov A."/>
            <person name="Mammadov A."/>
            <person name="Sharifova S."/>
            <person name="Ojaghi J."/>
            <person name="Eynullazada K."/>
            <person name="Bayramov B."/>
            <person name="Abdulazimova A."/>
            <person name="Shahmuradov I."/>
        </authorList>
    </citation>
    <scope>NUCLEOTIDE SEQUENCE [LARGE SCALE GENOMIC DNA]</scope>
    <source>
        <strain evidence="3">cv. AG2017</strain>
        <tissue evidence="2">Leaf</tissue>
    </source>
</reference>
<proteinExistence type="predicted"/>
<sequence>MQQHSGDAAAQHNRDAKQQSRDSAAQQRRSSTAQHSTTQHIHSSRGAQINPKTKFDQEAVEEPRGNRLDREGSSSRGAAELEEEQQRVQQQQGSSGIGRRTAASPRRGDENIFQLKGFSCAKWVNRKWLNRYGIASWVGESWNRSDPDDSTIRPKARKIGRPIHLVGSDFGPPPHLSLLCSRTSQNHSPSWRRTAQLSTDLQP</sequence>
<protein>
    <submittedName>
        <fullName evidence="2">Uncharacterized protein</fullName>
    </submittedName>
</protein>
<evidence type="ECO:0000313" key="3">
    <source>
        <dbReference type="Proteomes" id="UP000233551"/>
    </source>
</evidence>
<feature type="region of interest" description="Disordered" evidence="1">
    <location>
        <begin position="1"/>
        <end position="111"/>
    </location>
</feature>
<accession>A0A2I0JIE2</accession>
<organism evidence="2 3">
    <name type="scientific">Punica granatum</name>
    <name type="common">Pomegranate</name>
    <dbReference type="NCBI Taxonomy" id="22663"/>
    <lineage>
        <taxon>Eukaryota</taxon>
        <taxon>Viridiplantae</taxon>
        <taxon>Streptophyta</taxon>
        <taxon>Embryophyta</taxon>
        <taxon>Tracheophyta</taxon>
        <taxon>Spermatophyta</taxon>
        <taxon>Magnoliopsida</taxon>
        <taxon>eudicotyledons</taxon>
        <taxon>Gunneridae</taxon>
        <taxon>Pentapetalae</taxon>
        <taxon>rosids</taxon>
        <taxon>malvids</taxon>
        <taxon>Myrtales</taxon>
        <taxon>Lythraceae</taxon>
        <taxon>Punica</taxon>
    </lineage>
</organism>